<proteinExistence type="predicted"/>
<dbReference type="AlphaFoldDB" id="A0A2X0SKB8"/>
<organism evidence="1">
    <name type="scientific">Candidatus Nitrotoga fabula</name>
    <dbReference type="NCBI Taxonomy" id="2182327"/>
    <lineage>
        <taxon>Bacteria</taxon>
        <taxon>Pseudomonadati</taxon>
        <taxon>Pseudomonadota</taxon>
        <taxon>Betaproteobacteria</taxon>
        <taxon>Nitrosomonadales</taxon>
        <taxon>Gallionellaceae</taxon>
        <taxon>Candidatus Nitrotoga</taxon>
    </lineage>
</organism>
<reference evidence="1" key="1">
    <citation type="submission" date="2018-05" db="EMBL/GenBank/DDBJ databases">
        <authorList>
            <person name="Lanie J.A."/>
            <person name="Ng W.-L."/>
            <person name="Kazmierczak K.M."/>
            <person name="Andrzejewski T.M."/>
            <person name="Davidsen T.M."/>
            <person name="Wayne K.J."/>
            <person name="Tettelin H."/>
            <person name="Glass J.I."/>
            <person name="Rusch D."/>
            <person name="Podicherti R."/>
            <person name="Tsui H.-C.T."/>
            <person name="Winkler M.E."/>
        </authorList>
    </citation>
    <scope>NUCLEOTIDE SEQUENCE</scope>
    <source>
        <strain evidence="1">KNB</strain>
    </source>
</reference>
<evidence type="ECO:0000313" key="1">
    <source>
        <dbReference type="EMBL" id="SPS05385.1"/>
    </source>
</evidence>
<name>A0A2X0SKB8_9PROT</name>
<gene>
    <name evidence="1" type="ORF">NITFAB_0975</name>
</gene>
<sequence length="48" mass="5497">MFALCIYLLVGMELNLGVSLIRLSRVFRLFYGLTLKELAAMIRLHAIL</sequence>
<dbReference type="EMBL" id="LS423452">
    <property type="protein sequence ID" value="SPS05385.1"/>
    <property type="molecule type" value="Genomic_DNA"/>
</dbReference>
<protein>
    <submittedName>
        <fullName evidence="1">Uncharacterized protein</fullName>
    </submittedName>
</protein>
<accession>A0A2X0SKB8</accession>